<name>A0A6J5MHX1_9CAUD</name>
<proteinExistence type="predicted"/>
<reference evidence="1" key="1">
    <citation type="submission" date="2020-04" db="EMBL/GenBank/DDBJ databases">
        <authorList>
            <person name="Chiriac C."/>
            <person name="Salcher M."/>
            <person name="Ghai R."/>
            <person name="Kavagutti S V."/>
        </authorList>
    </citation>
    <scope>NUCLEOTIDE SEQUENCE</scope>
</reference>
<organism evidence="1">
    <name type="scientific">uncultured Caudovirales phage</name>
    <dbReference type="NCBI Taxonomy" id="2100421"/>
    <lineage>
        <taxon>Viruses</taxon>
        <taxon>Duplodnaviria</taxon>
        <taxon>Heunggongvirae</taxon>
        <taxon>Uroviricota</taxon>
        <taxon>Caudoviricetes</taxon>
        <taxon>Peduoviridae</taxon>
        <taxon>Maltschvirus</taxon>
        <taxon>Maltschvirus maltsch</taxon>
    </lineage>
</organism>
<protein>
    <submittedName>
        <fullName evidence="1">Uncharacterized protein</fullName>
    </submittedName>
</protein>
<evidence type="ECO:0000313" key="1">
    <source>
        <dbReference type="EMBL" id="CAB4143249.1"/>
    </source>
</evidence>
<sequence length="219" mass="23445">MNSLHKPKVVVYNRKTCLVLNTAKSVFQLVVVEDAQVLLVAVGNGDGAVQRSLLHETDGNWVQVAQAHHKLCDALGCKEAGEVLSKVLASAGVNLKNNLETTMAAKKTAAKAASKTAAKKTKAEAPEAAKPVKTAATKAAAAKAPKVKAEKPATGEKKPRVSVSGRIRELILEGRLSDDKIFEKVQKEFNLDDKKRSYIAWNRSDMIRKGAKVPAQVGA</sequence>
<accession>A0A6J5MHX1</accession>
<gene>
    <name evidence="1" type="ORF">UFOVP435_85</name>
</gene>
<dbReference type="EMBL" id="LR796416">
    <property type="protein sequence ID" value="CAB4143249.1"/>
    <property type="molecule type" value="Genomic_DNA"/>
</dbReference>